<reference evidence="4" key="3">
    <citation type="submission" date="2025-08" db="UniProtKB">
        <authorList>
            <consortium name="RefSeq"/>
        </authorList>
    </citation>
    <scope>IDENTIFICATION</scope>
    <source>
        <strain evidence="4">CBS 342.82</strain>
    </source>
</reference>
<dbReference type="SMART" id="SM00075">
    <property type="entry name" value="HYDRO"/>
    <property type="match status" value="1"/>
</dbReference>
<keyword evidence="3" id="KW-1185">Reference proteome</keyword>
<dbReference type="RefSeq" id="XP_033456613.1">
    <property type="nucleotide sequence ID" value="XM_033607982.1"/>
</dbReference>
<protein>
    <recommendedName>
        <fullName evidence="2">Hydrophobin</fullName>
    </recommendedName>
</protein>
<comment type="similarity">
    <text evidence="2">Belongs to the fungal hydrophobin family.</text>
</comment>
<dbReference type="GO" id="GO:0005199">
    <property type="term" value="F:structural constituent of cell wall"/>
    <property type="evidence" value="ECO:0007669"/>
    <property type="project" value="InterPro"/>
</dbReference>
<reference evidence="4" key="1">
    <citation type="submission" date="2020-01" db="EMBL/GenBank/DDBJ databases">
        <authorList>
            <consortium name="DOE Joint Genome Institute"/>
            <person name="Haridas S."/>
            <person name="Albert R."/>
            <person name="Binder M."/>
            <person name="Bloem J."/>
            <person name="Labutti K."/>
            <person name="Salamov A."/>
            <person name="Andreopoulos B."/>
            <person name="Baker S.E."/>
            <person name="Barry K."/>
            <person name="Bills G."/>
            <person name="Bluhm B.H."/>
            <person name="Cannon C."/>
            <person name="Castanera R."/>
            <person name="Culley D.E."/>
            <person name="Daum C."/>
            <person name="Ezra D."/>
            <person name="Gonzalez J.B."/>
            <person name="Henrissat B."/>
            <person name="Kuo A."/>
            <person name="Liang C."/>
            <person name="Lipzen A."/>
            <person name="Lutzoni F."/>
            <person name="Magnuson J."/>
            <person name="Mondo S."/>
            <person name="Nolan M."/>
            <person name="Ohm R."/>
            <person name="Pangilinan J."/>
            <person name="Park H.-J."/>
            <person name="Ramirez L."/>
            <person name="Alfaro M."/>
            <person name="Sun H."/>
            <person name="Tritt A."/>
            <person name="Yoshinaga Y."/>
            <person name="Zwiers L.-H."/>
            <person name="Turgeon B.G."/>
            <person name="Goodwin S.B."/>
            <person name="Spatafora J.W."/>
            <person name="Crous P.W."/>
            <person name="Grigoriev I.V."/>
        </authorList>
    </citation>
    <scope>NUCLEOTIDE SEQUENCE</scope>
    <source>
        <strain evidence="4">CBS 342.82</strain>
    </source>
</reference>
<evidence type="ECO:0000256" key="1">
    <source>
        <dbReference type="ARBA" id="ARBA00023157"/>
    </source>
</evidence>
<reference evidence="4" key="2">
    <citation type="submission" date="2020-04" db="EMBL/GenBank/DDBJ databases">
        <authorList>
            <consortium name="NCBI Genome Project"/>
        </authorList>
    </citation>
    <scope>NUCLEOTIDE SEQUENCE</scope>
    <source>
        <strain evidence="4">CBS 342.82</strain>
    </source>
</reference>
<dbReference type="OrthoDB" id="3944963at2759"/>
<dbReference type="InterPro" id="IPR001338">
    <property type="entry name" value="Class_I_Hydrophobin"/>
</dbReference>
<keyword evidence="2" id="KW-0134">Cell wall</keyword>
<accession>A0A6J3LY72</accession>
<keyword evidence="2" id="KW-0732">Signal</keyword>
<gene>
    <name evidence="4" type="ORF">K489DRAFT_412888</name>
</gene>
<dbReference type="Proteomes" id="UP000504637">
    <property type="component" value="Unplaced"/>
</dbReference>
<organism evidence="4">
    <name type="scientific">Dissoconium aciculare CBS 342.82</name>
    <dbReference type="NCBI Taxonomy" id="1314786"/>
    <lineage>
        <taxon>Eukaryota</taxon>
        <taxon>Fungi</taxon>
        <taxon>Dikarya</taxon>
        <taxon>Ascomycota</taxon>
        <taxon>Pezizomycotina</taxon>
        <taxon>Dothideomycetes</taxon>
        <taxon>Dothideomycetidae</taxon>
        <taxon>Mycosphaerellales</taxon>
        <taxon>Dissoconiaceae</taxon>
        <taxon>Dissoconium</taxon>
    </lineage>
</organism>
<name>A0A6J3LY72_9PEZI</name>
<evidence type="ECO:0000256" key="2">
    <source>
        <dbReference type="RuleBase" id="RU365009"/>
    </source>
</evidence>
<proteinExistence type="inferred from homology"/>
<dbReference type="GO" id="GO:0009277">
    <property type="term" value="C:fungal-type cell wall"/>
    <property type="evidence" value="ECO:0007669"/>
    <property type="project" value="InterPro"/>
</dbReference>
<comment type="subcellular location">
    <subcellularLocation>
        <location evidence="2">Secreted</location>
        <location evidence="2">Cell wall</location>
    </subcellularLocation>
</comment>
<keyword evidence="2" id="KW-0964">Secreted</keyword>
<evidence type="ECO:0000313" key="4">
    <source>
        <dbReference type="RefSeq" id="XP_033456613.1"/>
    </source>
</evidence>
<keyword evidence="1 2" id="KW-1015">Disulfide bond</keyword>
<sequence length="104" mass="10637">MQAIFTIFTSAIMASTMVSALPAFNSTGSCNNKSTLSCCNTNEGTFGSTDLLSGVLDGILGGSCDQVNLIGQLSDSCPGTQTFCCPIDQDGLINISATCLPVTL</sequence>
<dbReference type="Pfam" id="PF01185">
    <property type="entry name" value="Hydrophobin"/>
    <property type="match status" value="1"/>
</dbReference>
<evidence type="ECO:0000313" key="3">
    <source>
        <dbReference type="Proteomes" id="UP000504637"/>
    </source>
</evidence>
<feature type="signal peptide" evidence="2">
    <location>
        <begin position="1"/>
        <end position="20"/>
    </location>
</feature>
<dbReference type="AlphaFoldDB" id="A0A6J3LY72"/>
<dbReference type="GeneID" id="54365781"/>
<feature type="chain" id="PRO_5041011590" description="Hydrophobin" evidence="2">
    <location>
        <begin position="21"/>
        <end position="104"/>
    </location>
</feature>